<evidence type="ECO:0000259" key="5">
    <source>
        <dbReference type="SMART" id="SM00646"/>
    </source>
</evidence>
<dbReference type="GO" id="GO:0009253">
    <property type="term" value="P:peptidoglycan catabolic process"/>
    <property type="evidence" value="ECO:0007669"/>
    <property type="project" value="InterPro"/>
</dbReference>
<dbReference type="PANTHER" id="PTHR30404:SF0">
    <property type="entry name" value="N-ACETYLMURAMOYL-L-ALANINE AMIDASE AMIC"/>
    <property type="match status" value="1"/>
</dbReference>
<comment type="caution">
    <text evidence="6">The sequence shown here is derived from an EMBL/GenBank/DDBJ whole genome shotgun (WGS) entry which is preliminary data.</text>
</comment>
<evidence type="ECO:0000256" key="4">
    <source>
        <dbReference type="SAM" id="SignalP"/>
    </source>
</evidence>
<dbReference type="SMART" id="SM00646">
    <property type="entry name" value="Ami_3"/>
    <property type="match status" value="1"/>
</dbReference>
<evidence type="ECO:0000256" key="3">
    <source>
        <dbReference type="ARBA" id="ARBA00022801"/>
    </source>
</evidence>
<dbReference type="PANTHER" id="PTHR30404">
    <property type="entry name" value="N-ACETYLMURAMOYL-L-ALANINE AMIDASE"/>
    <property type="match status" value="1"/>
</dbReference>
<reference evidence="6 7" key="1">
    <citation type="submission" date="2024-04" db="EMBL/GenBank/DDBJ databases">
        <title>Novel genus in family Flammeovirgaceae.</title>
        <authorList>
            <person name="Nguyen T.H."/>
            <person name="Vuong T.Q."/>
            <person name="Le H."/>
            <person name="Kim S.-G."/>
        </authorList>
    </citation>
    <scope>NUCLEOTIDE SEQUENCE [LARGE SCALE GENOMIC DNA]</scope>
    <source>
        <strain evidence="6 7">JCM 23209</strain>
    </source>
</reference>
<evidence type="ECO:0000256" key="1">
    <source>
        <dbReference type="ARBA" id="ARBA00001561"/>
    </source>
</evidence>
<dbReference type="GO" id="GO:0008745">
    <property type="term" value="F:N-acetylmuramoyl-L-alanine amidase activity"/>
    <property type="evidence" value="ECO:0007669"/>
    <property type="project" value="UniProtKB-EC"/>
</dbReference>
<organism evidence="6 7">
    <name type="scientific">Rapidithrix thailandica</name>
    <dbReference type="NCBI Taxonomy" id="413964"/>
    <lineage>
        <taxon>Bacteria</taxon>
        <taxon>Pseudomonadati</taxon>
        <taxon>Bacteroidota</taxon>
        <taxon>Cytophagia</taxon>
        <taxon>Cytophagales</taxon>
        <taxon>Flammeovirgaceae</taxon>
        <taxon>Rapidithrix</taxon>
    </lineage>
</organism>
<dbReference type="InterPro" id="IPR002508">
    <property type="entry name" value="MurNAc-LAA_cat"/>
</dbReference>
<evidence type="ECO:0000313" key="7">
    <source>
        <dbReference type="Proteomes" id="UP001403385"/>
    </source>
</evidence>
<dbReference type="CDD" id="cd02696">
    <property type="entry name" value="MurNAc-LAA"/>
    <property type="match status" value="1"/>
</dbReference>
<keyword evidence="7" id="KW-1185">Reference proteome</keyword>
<dbReference type="Gene3D" id="3.40.630.40">
    <property type="entry name" value="Zn-dependent exopeptidases"/>
    <property type="match status" value="1"/>
</dbReference>
<feature type="signal peptide" evidence="4">
    <location>
        <begin position="1"/>
        <end position="25"/>
    </location>
</feature>
<keyword evidence="3 6" id="KW-0378">Hydrolase</keyword>
<evidence type="ECO:0000313" key="6">
    <source>
        <dbReference type="EMBL" id="MEN7547727.1"/>
    </source>
</evidence>
<feature type="chain" id="PRO_5043409928" description="N-acetylmuramoyl-L-alanine amidase" evidence="4">
    <location>
        <begin position="26"/>
        <end position="309"/>
    </location>
</feature>
<accession>A0AAW9RVL9</accession>
<dbReference type="GO" id="GO:0030288">
    <property type="term" value="C:outer membrane-bounded periplasmic space"/>
    <property type="evidence" value="ECO:0007669"/>
    <property type="project" value="TreeGrafter"/>
</dbReference>
<evidence type="ECO:0000256" key="2">
    <source>
        <dbReference type="ARBA" id="ARBA00011901"/>
    </source>
</evidence>
<dbReference type="EC" id="3.5.1.28" evidence="2"/>
<keyword evidence="4" id="KW-0732">Signal</keyword>
<name>A0AAW9RVL9_9BACT</name>
<dbReference type="EMBL" id="JBDKWZ010000003">
    <property type="protein sequence ID" value="MEN7547727.1"/>
    <property type="molecule type" value="Genomic_DNA"/>
</dbReference>
<sequence>MTMKQWRLYFVYFALCVLSLSSVSAQEKNTVIISKAYKPIKVVINPGHGGTDPGKLRGTQTLKHEKELNLEIALKLGKYIEERIKNVKVIYTRETDTFVSLDEIVDEANSNKADFFISIHCNSNPIRSVYGTRTHIQNHKFKASRKLAQMIEKEFATRAGRKSRGVMDRKDRGYNYQVLQYTEMPGVLVECGFITNPSEEKFLNSDYGQDLVASAIFRAFRDFVSEKPHIEKRKPYYKVQITAATQPENTGTSRYKKLGMRVDEVVDKKNGSYKYRYMVGREYEHRHAKQLAKKVQDLGFKDAFVVKFE</sequence>
<proteinExistence type="predicted"/>
<protein>
    <recommendedName>
        <fullName evidence="2">N-acetylmuramoyl-L-alanine amidase</fullName>
        <ecNumber evidence="2">3.5.1.28</ecNumber>
    </recommendedName>
</protein>
<dbReference type="Pfam" id="PF01520">
    <property type="entry name" value="Amidase_3"/>
    <property type="match status" value="1"/>
</dbReference>
<comment type="catalytic activity">
    <reaction evidence="1">
        <text>Hydrolyzes the link between N-acetylmuramoyl residues and L-amino acid residues in certain cell-wall glycopeptides.</text>
        <dbReference type="EC" id="3.5.1.28"/>
    </reaction>
</comment>
<feature type="domain" description="MurNAc-LAA" evidence="5">
    <location>
        <begin position="105"/>
        <end position="221"/>
    </location>
</feature>
<dbReference type="AlphaFoldDB" id="A0AAW9RVL9"/>
<dbReference type="Proteomes" id="UP001403385">
    <property type="component" value="Unassembled WGS sequence"/>
</dbReference>
<dbReference type="InterPro" id="IPR050695">
    <property type="entry name" value="N-acetylmuramoyl_amidase_3"/>
</dbReference>
<dbReference type="RefSeq" id="WP_346820512.1">
    <property type="nucleotide sequence ID" value="NZ_JBDKWZ010000003.1"/>
</dbReference>
<gene>
    <name evidence="6" type="ORF">AAG747_07400</name>
</gene>
<dbReference type="SUPFAM" id="SSF53187">
    <property type="entry name" value="Zn-dependent exopeptidases"/>
    <property type="match status" value="1"/>
</dbReference>